<proteinExistence type="predicted"/>
<evidence type="ECO:0000313" key="2">
    <source>
        <dbReference type="Proteomes" id="UP000192491"/>
    </source>
</evidence>
<dbReference type="EMBL" id="MTEJ01000111">
    <property type="protein sequence ID" value="OQX10503.1"/>
    <property type="molecule type" value="Genomic_DNA"/>
</dbReference>
<name>A0A1Y1QPJ4_9GAMM</name>
<sequence length="160" mass="17371">MSYIRLDPAVSQIRLSLFDAYGGELKQGLSHDIDFTLTRKGCDSTCVTMPVSVDGCDVVVQVQGLDTLQRGYYTGQLRIGCEETCPLDFWLGVDICVKPTLTRADCAPGVLGACQPICTPCGKDGTLLQSDYKVVADNGVNVTLRYFTTCAEIPDPCEFI</sequence>
<protein>
    <submittedName>
        <fullName evidence="1">Uncharacterized protein</fullName>
    </submittedName>
</protein>
<gene>
    <name evidence="1" type="ORF">BWK73_20155</name>
</gene>
<dbReference type="AlphaFoldDB" id="A0A1Y1QPJ4"/>
<accession>A0A1Y1QPJ4</accession>
<comment type="caution">
    <text evidence="1">The sequence shown here is derived from an EMBL/GenBank/DDBJ whole genome shotgun (WGS) entry which is preliminary data.</text>
</comment>
<reference evidence="1 2" key="1">
    <citation type="submission" date="2017-01" db="EMBL/GenBank/DDBJ databases">
        <title>Novel large sulfur bacteria in the metagenomes of groundwater-fed chemosynthetic microbial mats in the Lake Huron basin.</title>
        <authorList>
            <person name="Sharrar A.M."/>
            <person name="Flood B.E."/>
            <person name="Bailey J.V."/>
            <person name="Jones D.S."/>
            <person name="Biddanda B."/>
            <person name="Ruberg S.A."/>
            <person name="Marcus D.N."/>
            <person name="Dick G.J."/>
        </authorList>
    </citation>
    <scope>NUCLEOTIDE SEQUENCE [LARGE SCALE GENOMIC DNA]</scope>
    <source>
        <strain evidence="1">A8</strain>
    </source>
</reference>
<evidence type="ECO:0000313" key="1">
    <source>
        <dbReference type="EMBL" id="OQX10503.1"/>
    </source>
</evidence>
<dbReference type="Proteomes" id="UP000192491">
    <property type="component" value="Unassembled WGS sequence"/>
</dbReference>
<organism evidence="1 2">
    <name type="scientific">Thiothrix lacustris</name>
    <dbReference type="NCBI Taxonomy" id="525917"/>
    <lineage>
        <taxon>Bacteria</taxon>
        <taxon>Pseudomonadati</taxon>
        <taxon>Pseudomonadota</taxon>
        <taxon>Gammaproteobacteria</taxon>
        <taxon>Thiotrichales</taxon>
        <taxon>Thiotrichaceae</taxon>
        <taxon>Thiothrix</taxon>
    </lineage>
</organism>